<sequence length="195" mass="22731">MYTALLLRFWFLAAKKNSFKLNMVPLKFQKYRTAKYKPETSEGTSKKKSNTIAEIASLDLKTTIGITEALRMQMEVQKELHEQLEFQRNLQLRIEEQGEHLRMMFEQQRKMEKEKLKCPSRESNESSKPPSTEKQPSLHKEKPEPFEVKAVSTDAIISTAEHPNDMQKSPKRKLCEDNQQNRPTKQAKSNETESS</sequence>
<dbReference type="InterPro" id="IPR025756">
    <property type="entry name" value="Myb_CC_LHEQLE"/>
</dbReference>
<accession>A0A8S0SXG7</accession>
<keyword evidence="4" id="KW-1185">Reference proteome</keyword>
<protein>
    <recommendedName>
        <fullName evidence="2">MYB-CC type transcription factor LHEQLE-containing domain-containing protein</fullName>
    </recommendedName>
</protein>
<feature type="compositionally biased region" description="Basic and acidic residues" evidence="1">
    <location>
        <begin position="108"/>
        <end position="125"/>
    </location>
</feature>
<dbReference type="PANTHER" id="PTHR31499:SF80">
    <property type="entry name" value="HTH MYB-TYPE DOMAIN-CONTAINING PROTEIN"/>
    <property type="match status" value="1"/>
</dbReference>
<feature type="region of interest" description="Disordered" evidence="1">
    <location>
        <begin position="108"/>
        <end position="195"/>
    </location>
</feature>
<dbReference type="InterPro" id="IPR046955">
    <property type="entry name" value="PHR1-like"/>
</dbReference>
<dbReference type="Gramene" id="OE9A087747T1">
    <property type="protein sequence ID" value="OE9A087747C1"/>
    <property type="gene ID" value="OE9A087747"/>
</dbReference>
<feature type="domain" description="MYB-CC type transcription factor LHEQLE-containing" evidence="2">
    <location>
        <begin position="66"/>
        <end position="111"/>
    </location>
</feature>
<name>A0A8S0SXG7_OLEEU</name>
<feature type="compositionally biased region" description="Polar residues" evidence="1">
    <location>
        <begin position="177"/>
        <end position="187"/>
    </location>
</feature>
<feature type="compositionally biased region" description="Polar residues" evidence="1">
    <location>
        <begin position="126"/>
        <end position="135"/>
    </location>
</feature>
<evidence type="ECO:0000256" key="1">
    <source>
        <dbReference type="SAM" id="MobiDB-lite"/>
    </source>
</evidence>
<dbReference type="PANTHER" id="PTHR31499">
    <property type="entry name" value="MYB FAMILY TRANSCRIPTION FACTOR PHL11"/>
    <property type="match status" value="1"/>
</dbReference>
<dbReference type="Proteomes" id="UP000594638">
    <property type="component" value="Unassembled WGS sequence"/>
</dbReference>
<feature type="compositionally biased region" description="Basic and acidic residues" evidence="1">
    <location>
        <begin position="136"/>
        <end position="147"/>
    </location>
</feature>
<dbReference type="Pfam" id="PF14379">
    <property type="entry name" value="Myb_CC_LHEQLE"/>
    <property type="match status" value="1"/>
</dbReference>
<evidence type="ECO:0000259" key="2">
    <source>
        <dbReference type="Pfam" id="PF14379"/>
    </source>
</evidence>
<dbReference type="AlphaFoldDB" id="A0A8S0SXG7"/>
<evidence type="ECO:0000313" key="4">
    <source>
        <dbReference type="Proteomes" id="UP000594638"/>
    </source>
</evidence>
<proteinExistence type="predicted"/>
<dbReference type="EMBL" id="CACTIH010005511">
    <property type="protein sequence ID" value="CAA2995896.1"/>
    <property type="molecule type" value="Genomic_DNA"/>
</dbReference>
<dbReference type="Gramene" id="OE9A087747T3">
    <property type="protein sequence ID" value="OE9A087747C3"/>
    <property type="gene ID" value="OE9A087747"/>
</dbReference>
<reference evidence="3 4" key="1">
    <citation type="submission" date="2019-12" db="EMBL/GenBank/DDBJ databases">
        <authorList>
            <person name="Alioto T."/>
            <person name="Alioto T."/>
            <person name="Gomez Garrido J."/>
        </authorList>
    </citation>
    <scope>NUCLEOTIDE SEQUENCE [LARGE SCALE GENOMIC DNA]</scope>
</reference>
<gene>
    <name evidence="3" type="ORF">OLEA9_A087747</name>
</gene>
<dbReference type="GO" id="GO:0003700">
    <property type="term" value="F:DNA-binding transcription factor activity"/>
    <property type="evidence" value="ECO:0007669"/>
    <property type="project" value="InterPro"/>
</dbReference>
<organism evidence="3 4">
    <name type="scientific">Olea europaea subsp. europaea</name>
    <dbReference type="NCBI Taxonomy" id="158383"/>
    <lineage>
        <taxon>Eukaryota</taxon>
        <taxon>Viridiplantae</taxon>
        <taxon>Streptophyta</taxon>
        <taxon>Embryophyta</taxon>
        <taxon>Tracheophyta</taxon>
        <taxon>Spermatophyta</taxon>
        <taxon>Magnoliopsida</taxon>
        <taxon>eudicotyledons</taxon>
        <taxon>Gunneridae</taxon>
        <taxon>Pentapetalae</taxon>
        <taxon>asterids</taxon>
        <taxon>lamiids</taxon>
        <taxon>Lamiales</taxon>
        <taxon>Oleaceae</taxon>
        <taxon>Oleeae</taxon>
        <taxon>Olea</taxon>
    </lineage>
</organism>
<evidence type="ECO:0000313" key="3">
    <source>
        <dbReference type="EMBL" id="CAA2995896.1"/>
    </source>
</evidence>
<comment type="caution">
    <text evidence="3">The sequence shown here is derived from an EMBL/GenBank/DDBJ whole genome shotgun (WGS) entry which is preliminary data.</text>
</comment>
<dbReference type="OrthoDB" id="551907at2759"/>